<proteinExistence type="predicted"/>
<keyword evidence="2" id="KW-1185">Reference proteome</keyword>
<reference evidence="1" key="1">
    <citation type="submission" date="2021-01" db="EMBL/GenBank/DDBJ databases">
        <authorList>
            <consortium name="Genoscope - CEA"/>
            <person name="William W."/>
        </authorList>
    </citation>
    <scope>NUCLEOTIDE SEQUENCE</scope>
</reference>
<dbReference type="AlphaFoldDB" id="A0A8S1U9G1"/>
<dbReference type="OrthoDB" id="323537at2759"/>
<protein>
    <submittedName>
        <fullName evidence="1">Uncharacterized protein</fullName>
    </submittedName>
</protein>
<gene>
    <name evidence="1" type="ORF">PPENT_87.1.T0370010</name>
</gene>
<name>A0A8S1U9G1_9CILI</name>
<accession>A0A8S1U9G1</accession>
<dbReference type="Proteomes" id="UP000689195">
    <property type="component" value="Unassembled WGS sequence"/>
</dbReference>
<dbReference type="EMBL" id="CAJJDO010000037">
    <property type="protein sequence ID" value="CAD8161765.1"/>
    <property type="molecule type" value="Genomic_DNA"/>
</dbReference>
<comment type="caution">
    <text evidence="1">The sequence shown here is derived from an EMBL/GenBank/DDBJ whole genome shotgun (WGS) entry which is preliminary data.</text>
</comment>
<evidence type="ECO:0000313" key="2">
    <source>
        <dbReference type="Proteomes" id="UP000689195"/>
    </source>
</evidence>
<sequence length="85" mass="10067">MKLNSSKENEYFHQIAAHRLIKYYEKSISQQAKQMDMVMINEKCLKDQDIINLSLQNQIRFSKTAFICEVCQNEQNLQALIKKNL</sequence>
<evidence type="ECO:0000313" key="1">
    <source>
        <dbReference type="EMBL" id="CAD8161765.1"/>
    </source>
</evidence>
<organism evidence="1 2">
    <name type="scientific">Paramecium pentaurelia</name>
    <dbReference type="NCBI Taxonomy" id="43138"/>
    <lineage>
        <taxon>Eukaryota</taxon>
        <taxon>Sar</taxon>
        <taxon>Alveolata</taxon>
        <taxon>Ciliophora</taxon>
        <taxon>Intramacronucleata</taxon>
        <taxon>Oligohymenophorea</taxon>
        <taxon>Peniculida</taxon>
        <taxon>Parameciidae</taxon>
        <taxon>Paramecium</taxon>
    </lineage>
</organism>